<dbReference type="AlphaFoldDB" id="A0A6J0ITY5"/>
<evidence type="ECO:0000256" key="1">
    <source>
        <dbReference type="SAM" id="MobiDB-lite"/>
    </source>
</evidence>
<accession>A0A6J0ITY5</accession>
<organism evidence="2 3">
    <name type="scientific">Lepidothrix coronata</name>
    <name type="common">blue-crowned manakin</name>
    <dbReference type="NCBI Taxonomy" id="321398"/>
    <lineage>
        <taxon>Eukaryota</taxon>
        <taxon>Metazoa</taxon>
        <taxon>Chordata</taxon>
        <taxon>Craniata</taxon>
        <taxon>Vertebrata</taxon>
        <taxon>Euteleostomi</taxon>
        <taxon>Archelosauria</taxon>
        <taxon>Archosauria</taxon>
        <taxon>Dinosauria</taxon>
        <taxon>Saurischia</taxon>
        <taxon>Theropoda</taxon>
        <taxon>Coelurosauria</taxon>
        <taxon>Aves</taxon>
        <taxon>Neognathae</taxon>
        <taxon>Neoaves</taxon>
        <taxon>Telluraves</taxon>
        <taxon>Australaves</taxon>
        <taxon>Passeriformes</taxon>
        <taxon>Pipridae</taxon>
        <taxon>Lepidothrix</taxon>
    </lineage>
</organism>
<evidence type="ECO:0000313" key="3">
    <source>
        <dbReference type="RefSeq" id="XP_017689534.1"/>
    </source>
</evidence>
<name>A0A6J0ITY5_9PASS</name>
<dbReference type="Proteomes" id="UP000504624">
    <property type="component" value="Unplaced"/>
</dbReference>
<dbReference type="InterPro" id="IPR016024">
    <property type="entry name" value="ARM-type_fold"/>
</dbReference>
<dbReference type="GeneID" id="108506710"/>
<protein>
    <submittedName>
        <fullName evidence="3">Maestro heat-like repeat-containing protein family member 9</fullName>
    </submittedName>
</protein>
<gene>
    <name evidence="3" type="primary">LOC108506710</name>
</gene>
<reference evidence="3" key="1">
    <citation type="submission" date="2025-08" db="UniProtKB">
        <authorList>
            <consortium name="RefSeq"/>
        </authorList>
    </citation>
    <scope>IDENTIFICATION</scope>
</reference>
<dbReference type="InterPro" id="IPR045206">
    <property type="entry name" value="Maestro_heat-like_prot"/>
</dbReference>
<evidence type="ECO:0000313" key="2">
    <source>
        <dbReference type="Proteomes" id="UP000504624"/>
    </source>
</evidence>
<feature type="compositionally biased region" description="Basic and acidic residues" evidence="1">
    <location>
        <begin position="88"/>
        <end position="99"/>
    </location>
</feature>
<dbReference type="PANTHER" id="PTHR23120:SF42">
    <property type="entry name" value="MAESTRO HEAT-LIKE REPEAT FAMILY MEMBER 3"/>
    <property type="match status" value="1"/>
</dbReference>
<dbReference type="SUPFAM" id="SSF48371">
    <property type="entry name" value="ARM repeat"/>
    <property type="match status" value="1"/>
</dbReference>
<keyword evidence="2" id="KW-1185">Reference proteome</keyword>
<proteinExistence type="predicted"/>
<feature type="compositionally biased region" description="Polar residues" evidence="1">
    <location>
        <begin position="73"/>
        <end position="85"/>
    </location>
</feature>
<feature type="non-terminal residue" evidence="3">
    <location>
        <position position="452"/>
    </location>
</feature>
<sequence>MQDLVTQSFSVPCLLQEAMEPDRGMEQRPPSVPQVAWVKEEEEEEGPGVAPAQQPEEAEQSQPLQADPGQDSGADTDSRPAQSGNDAHPADVSDEKGVSDAKQVPAFVRNVHQRLTASATPEEKLLMEFLRVTDEHPADAVVTLLRCAPSCDRAAAIMWRTITSLGRTVLKVLPQLLCVMENWPIHSMSTSDGDETDVFALAATRVIWETLQTFWFAESLTEYSPRLLVALLFQVLISTEQTPEEVDTFWRGCWEQHNLPTQPNRFAVLTMKALLCHLECEEVVLSMERKCGWDTLLSADTHHYAVGLLAREMLRVSNPLCSRITLHLLELLSREEPHLELLTMAFLVEVLDYLDMSDWGGIILQSLSRHLRSECPEMRRLALRGLLVLSQDPMMAHGMQSLTESLLELLWDADGELVGMALSVFINEVQDRGIPISTPTALELAEALQTLF</sequence>
<dbReference type="PANTHER" id="PTHR23120">
    <property type="entry name" value="MAESTRO-RELATED HEAT DOMAIN-CONTAINING"/>
    <property type="match status" value="1"/>
</dbReference>
<feature type="compositionally biased region" description="Low complexity" evidence="1">
    <location>
        <begin position="50"/>
        <end position="66"/>
    </location>
</feature>
<dbReference type="RefSeq" id="XP_017689534.1">
    <property type="nucleotide sequence ID" value="XM_017834045.1"/>
</dbReference>
<feature type="compositionally biased region" description="Polar residues" evidence="1">
    <location>
        <begin position="1"/>
        <end position="10"/>
    </location>
</feature>
<dbReference type="GO" id="GO:0005737">
    <property type="term" value="C:cytoplasm"/>
    <property type="evidence" value="ECO:0007669"/>
    <property type="project" value="TreeGrafter"/>
</dbReference>
<dbReference type="OrthoDB" id="9421177at2759"/>
<feature type="region of interest" description="Disordered" evidence="1">
    <location>
        <begin position="1"/>
        <end position="100"/>
    </location>
</feature>